<keyword evidence="1" id="KW-0067">ATP-binding</keyword>
<dbReference type="SUPFAM" id="SSF56112">
    <property type="entry name" value="Protein kinase-like (PK-like)"/>
    <property type="match status" value="1"/>
</dbReference>
<dbReference type="OrthoDB" id="1668230at2759"/>
<dbReference type="InterPro" id="IPR000719">
    <property type="entry name" value="Prot_kinase_dom"/>
</dbReference>
<keyword evidence="5" id="KW-1185">Reference proteome</keyword>
<dbReference type="InterPro" id="IPR011009">
    <property type="entry name" value="Kinase-like_dom_sf"/>
</dbReference>
<dbReference type="InterPro" id="IPR008266">
    <property type="entry name" value="Tyr_kinase_AS"/>
</dbReference>
<dbReference type="PROSITE" id="PS00107">
    <property type="entry name" value="PROTEIN_KINASE_ATP"/>
    <property type="match status" value="1"/>
</dbReference>
<dbReference type="Gene3D" id="1.10.510.10">
    <property type="entry name" value="Transferase(Phosphotransferase) domain 1"/>
    <property type="match status" value="1"/>
</dbReference>
<organism evidence="4 5">
    <name type="scientific">Crucibulum laeve</name>
    <dbReference type="NCBI Taxonomy" id="68775"/>
    <lineage>
        <taxon>Eukaryota</taxon>
        <taxon>Fungi</taxon>
        <taxon>Dikarya</taxon>
        <taxon>Basidiomycota</taxon>
        <taxon>Agaricomycotina</taxon>
        <taxon>Agaricomycetes</taxon>
        <taxon>Agaricomycetidae</taxon>
        <taxon>Agaricales</taxon>
        <taxon>Agaricineae</taxon>
        <taxon>Nidulariaceae</taxon>
        <taxon>Crucibulum</taxon>
    </lineage>
</organism>
<dbReference type="GO" id="GO:0004674">
    <property type="term" value="F:protein serine/threonine kinase activity"/>
    <property type="evidence" value="ECO:0007669"/>
    <property type="project" value="TreeGrafter"/>
</dbReference>
<evidence type="ECO:0000256" key="1">
    <source>
        <dbReference type="PROSITE-ProRule" id="PRU10141"/>
    </source>
</evidence>
<dbReference type="InterPro" id="IPR017441">
    <property type="entry name" value="Protein_kinase_ATP_BS"/>
</dbReference>
<feature type="region of interest" description="Disordered" evidence="2">
    <location>
        <begin position="71"/>
        <end position="136"/>
    </location>
</feature>
<dbReference type="GO" id="GO:0007166">
    <property type="term" value="P:cell surface receptor signaling pathway"/>
    <property type="evidence" value="ECO:0007669"/>
    <property type="project" value="InterPro"/>
</dbReference>
<keyword evidence="4" id="KW-0808">Transferase</keyword>
<dbReference type="InterPro" id="IPR001245">
    <property type="entry name" value="Ser-Thr/Tyr_kinase_cat_dom"/>
</dbReference>
<dbReference type="STRING" id="68775.A0A5C3LN65"/>
<dbReference type="EMBL" id="ML213642">
    <property type="protein sequence ID" value="TFK33768.1"/>
    <property type="molecule type" value="Genomic_DNA"/>
</dbReference>
<dbReference type="Proteomes" id="UP000308652">
    <property type="component" value="Unassembled WGS sequence"/>
</dbReference>
<dbReference type="AlphaFoldDB" id="A0A5C3LN65"/>
<keyword evidence="1" id="KW-0547">Nucleotide-binding</keyword>
<accession>A0A5C3LN65</accession>
<feature type="domain" description="Protein kinase" evidence="3">
    <location>
        <begin position="486"/>
        <end position="753"/>
    </location>
</feature>
<dbReference type="InterPro" id="IPR051681">
    <property type="entry name" value="Ser/Thr_Kinases-Pseudokinases"/>
</dbReference>
<dbReference type="InterPro" id="IPR059179">
    <property type="entry name" value="MLKL-like_MCAfunc"/>
</dbReference>
<feature type="binding site" evidence="1">
    <location>
        <position position="513"/>
    </location>
    <ligand>
        <name>ATP</name>
        <dbReference type="ChEBI" id="CHEBI:30616"/>
    </ligand>
</feature>
<evidence type="ECO:0000256" key="2">
    <source>
        <dbReference type="SAM" id="MobiDB-lite"/>
    </source>
</evidence>
<gene>
    <name evidence="4" type="ORF">BDQ12DRAFT_637197</name>
</gene>
<keyword evidence="4" id="KW-0418">Kinase</keyword>
<dbReference type="PROSITE" id="PS00109">
    <property type="entry name" value="PROTEIN_KINASE_TYR"/>
    <property type="match status" value="1"/>
</dbReference>
<evidence type="ECO:0000313" key="5">
    <source>
        <dbReference type="Proteomes" id="UP000308652"/>
    </source>
</evidence>
<feature type="compositionally biased region" description="Basic and acidic residues" evidence="2">
    <location>
        <begin position="45"/>
        <end position="56"/>
    </location>
</feature>
<dbReference type="PROSITE" id="PS50011">
    <property type="entry name" value="PROTEIN_KINASE_DOM"/>
    <property type="match status" value="1"/>
</dbReference>
<dbReference type="Pfam" id="PF07714">
    <property type="entry name" value="PK_Tyr_Ser-Thr"/>
    <property type="match status" value="1"/>
</dbReference>
<dbReference type="PANTHER" id="PTHR44329">
    <property type="entry name" value="SERINE/THREONINE-PROTEIN KINASE TNNI3K-RELATED"/>
    <property type="match status" value="1"/>
</dbReference>
<protein>
    <submittedName>
        <fullName evidence="4">Kinase-like domain-containing protein</fullName>
    </submittedName>
</protein>
<reference evidence="4 5" key="1">
    <citation type="journal article" date="2019" name="Nat. Ecol. Evol.">
        <title>Megaphylogeny resolves global patterns of mushroom evolution.</title>
        <authorList>
            <person name="Varga T."/>
            <person name="Krizsan K."/>
            <person name="Foldi C."/>
            <person name="Dima B."/>
            <person name="Sanchez-Garcia M."/>
            <person name="Sanchez-Ramirez S."/>
            <person name="Szollosi G.J."/>
            <person name="Szarkandi J.G."/>
            <person name="Papp V."/>
            <person name="Albert L."/>
            <person name="Andreopoulos W."/>
            <person name="Angelini C."/>
            <person name="Antonin V."/>
            <person name="Barry K.W."/>
            <person name="Bougher N.L."/>
            <person name="Buchanan P."/>
            <person name="Buyck B."/>
            <person name="Bense V."/>
            <person name="Catcheside P."/>
            <person name="Chovatia M."/>
            <person name="Cooper J."/>
            <person name="Damon W."/>
            <person name="Desjardin D."/>
            <person name="Finy P."/>
            <person name="Geml J."/>
            <person name="Haridas S."/>
            <person name="Hughes K."/>
            <person name="Justo A."/>
            <person name="Karasinski D."/>
            <person name="Kautmanova I."/>
            <person name="Kiss B."/>
            <person name="Kocsube S."/>
            <person name="Kotiranta H."/>
            <person name="LaButti K.M."/>
            <person name="Lechner B.E."/>
            <person name="Liimatainen K."/>
            <person name="Lipzen A."/>
            <person name="Lukacs Z."/>
            <person name="Mihaltcheva S."/>
            <person name="Morgado L.N."/>
            <person name="Niskanen T."/>
            <person name="Noordeloos M.E."/>
            <person name="Ohm R.A."/>
            <person name="Ortiz-Santana B."/>
            <person name="Ovrebo C."/>
            <person name="Racz N."/>
            <person name="Riley R."/>
            <person name="Savchenko A."/>
            <person name="Shiryaev A."/>
            <person name="Soop K."/>
            <person name="Spirin V."/>
            <person name="Szebenyi C."/>
            <person name="Tomsovsky M."/>
            <person name="Tulloss R.E."/>
            <person name="Uehling J."/>
            <person name="Grigoriev I.V."/>
            <person name="Vagvolgyi C."/>
            <person name="Papp T."/>
            <person name="Martin F.M."/>
            <person name="Miettinen O."/>
            <person name="Hibbett D.S."/>
            <person name="Nagy L.G."/>
        </authorList>
    </citation>
    <scope>NUCLEOTIDE SEQUENCE [LARGE SCALE GENOMIC DNA]</scope>
    <source>
        <strain evidence="4 5">CBS 166.37</strain>
    </source>
</reference>
<dbReference type="InterPro" id="IPR036537">
    <property type="entry name" value="Adaptor_Cbl_N_dom_sf"/>
</dbReference>
<dbReference type="Gene3D" id="1.20.930.20">
    <property type="entry name" value="Adaptor protein Cbl, N-terminal domain"/>
    <property type="match status" value="1"/>
</dbReference>
<dbReference type="PRINTS" id="PR00109">
    <property type="entry name" value="TYRKINASE"/>
</dbReference>
<evidence type="ECO:0000313" key="4">
    <source>
        <dbReference type="EMBL" id="TFK33768.1"/>
    </source>
</evidence>
<sequence>MVERKRNGHSWSHSSLDDILTSGKRVLSRISSRSSINSDAVASEQEIHSEAEHEDLSSSLLSVPDTMWYTPSSPPLRASDAIHTPPQRRSRVEFRTSPRGSPRNILHSLPAMTEGVMETPPRTTSPLSHSFDLKSSPRPWRERRGWIVPQEQEEGWTRTRSRVLKALRSAIDLTSNAAHEALRVGVEVLPFAPVPGLEVAAKILLGIWDAIQVVDSNRLACLRLAERCADILIAIRQEVEEAGINVEIQLKRPLEELEGSFSQILNFLERHNSQPFLMRFVKRDDMLREITECNTHLQHCMDLFDRSILFRIMANVSALTSSSPPLPFQELLLTPDLTSKAVQVMTVDSLSDLPIENLPDDLEESAEPTAEEIMSPEGAADADIERKPSLEILSLSDEQVRSILRKLHREQNERDQKRDMSDLRLLLNMALQAGNDRDMMKVLHVGLPDAIKELLRTVDLHIHGDGSQPLTTSAWPLSKPVSKNDIKLNQIIGQGFFSNVYQATWMHGTVAVKVLNNATATMSSFLNEFKIWRSLKHANVTTILGASTVDGSIPKFFITPFMQNGSLSSYLQRIEWNQDESSILDSGDKIDVLRMMHDIAKGMDYLHGHGILHGDLRASNILVDDDENCLVNDFGQSRFEADISYKNPSPHHALRWQAPEVMSGRSLLTTQVDIYAYSISSVEILNMGSMPWPDLHDELVRNHVLDENARPSYPSYRVQSLGIRDILHSCWDASPSKRPTFESLVRDLNHLRGFSESQTSGSSPSPLIIVHKLQQ</sequence>
<evidence type="ECO:0000259" key="3">
    <source>
        <dbReference type="PROSITE" id="PS50011"/>
    </source>
</evidence>
<proteinExistence type="predicted"/>
<feature type="region of interest" description="Disordered" evidence="2">
    <location>
        <begin position="30"/>
        <end position="57"/>
    </location>
</feature>
<dbReference type="GO" id="GO:0005524">
    <property type="term" value="F:ATP binding"/>
    <property type="evidence" value="ECO:0007669"/>
    <property type="project" value="UniProtKB-UniRule"/>
</dbReference>
<name>A0A5C3LN65_9AGAR</name>
<dbReference type="CDD" id="cd21037">
    <property type="entry name" value="MLKL_NTD"/>
    <property type="match status" value="1"/>
</dbReference>